<evidence type="ECO:0000313" key="2">
    <source>
        <dbReference type="EMBL" id="CAH0992811.1"/>
    </source>
</evidence>
<dbReference type="EC" id="3.6.1.-" evidence="2"/>
<evidence type="ECO:0000313" key="3">
    <source>
        <dbReference type="Proteomes" id="UP000838100"/>
    </source>
</evidence>
<dbReference type="PANTHER" id="PTHR12992">
    <property type="entry name" value="NUDIX HYDROLASE"/>
    <property type="match status" value="1"/>
</dbReference>
<proteinExistence type="predicted"/>
<organism evidence="2 3">
    <name type="scientific">Sinobacterium norvegicum</name>
    <dbReference type="NCBI Taxonomy" id="1641715"/>
    <lineage>
        <taxon>Bacteria</taxon>
        <taxon>Pseudomonadati</taxon>
        <taxon>Pseudomonadota</taxon>
        <taxon>Gammaproteobacteria</taxon>
        <taxon>Cellvibrionales</taxon>
        <taxon>Spongiibacteraceae</taxon>
        <taxon>Sinobacterium</taxon>
    </lineage>
</organism>
<sequence length="194" mass="22341">MVKTQALLQDKWQDFEPVLDQHRHTNRRSAVTLSLREHRGDLEVLMMQRAQRDGDPWSGQMSFPGGRMDPQDRHSYDAAVRECQEEVGIDLLTDAVTIGRMSDVHTHMKAGPAAMTVSAYLFYLDKTPAIYPNYEVADTIWLPLSYLADQSNRTTMEWQREGEEAMVLPCYYYQQKQVWGLSLLMLDELVSVVV</sequence>
<dbReference type="InterPro" id="IPR045121">
    <property type="entry name" value="CoAse"/>
</dbReference>
<keyword evidence="2" id="KW-0378">Hydrolase</keyword>
<keyword evidence="3" id="KW-1185">Reference proteome</keyword>
<dbReference type="InterPro" id="IPR015797">
    <property type="entry name" value="NUDIX_hydrolase-like_dom_sf"/>
</dbReference>
<name>A0ABN8EK60_9GAMM</name>
<dbReference type="InterPro" id="IPR000086">
    <property type="entry name" value="NUDIX_hydrolase_dom"/>
</dbReference>
<protein>
    <submittedName>
        <fullName evidence="2">Nudix hydrolase NudL</fullName>
        <ecNumber evidence="2">3.6.1.-</ecNumber>
    </submittedName>
</protein>
<accession>A0ABN8EK60</accession>
<dbReference type="SUPFAM" id="SSF55811">
    <property type="entry name" value="Nudix"/>
    <property type="match status" value="1"/>
</dbReference>
<dbReference type="RefSeq" id="WP_237445498.1">
    <property type="nucleotide sequence ID" value="NZ_CAKLPX010000004.1"/>
</dbReference>
<reference evidence="2" key="1">
    <citation type="submission" date="2021-12" db="EMBL/GenBank/DDBJ databases">
        <authorList>
            <person name="Rodrigo-Torres L."/>
            <person name="Arahal R. D."/>
            <person name="Lucena T."/>
        </authorList>
    </citation>
    <scope>NUCLEOTIDE SEQUENCE</scope>
    <source>
        <strain evidence="2">CECT 8267</strain>
    </source>
</reference>
<gene>
    <name evidence="2" type="primary">nudL</name>
    <name evidence="2" type="ORF">SIN8267_02948</name>
</gene>
<evidence type="ECO:0000259" key="1">
    <source>
        <dbReference type="PROSITE" id="PS51462"/>
    </source>
</evidence>
<dbReference type="Proteomes" id="UP000838100">
    <property type="component" value="Unassembled WGS sequence"/>
</dbReference>
<dbReference type="Gene3D" id="3.90.79.10">
    <property type="entry name" value="Nucleoside Triphosphate Pyrophosphohydrolase"/>
    <property type="match status" value="1"/>
</dbReference>
<dbReference type="PROSITE" id="PS51462">
    <property type="entry name" value="NUDIX"/>
    <property type="match status" value="1"/>
</dbReference>
<dbReference type="EMBL" id="CAKLPX010000004">
    <property type="protein sequence ID" value="CAH0992811.1"/>
    <property type="molecule type" value="Genomic_DNA"/>
</dbReference>
<dbReference type="GO" id="GO:0016787">
    <property type="term" value="F:hydrolase activity"/>
    <property type="evidence" value="ECO:0007669"/>
    <property type="project" value="UniProtKB-KW"/>
</dbReference>
<dbReference type="CDD" id="cd03426">
    <property type="entry name" value="NUDIX_CoAse_Nudt7"/>
    <property type="match status" value="1"/>
</dbReference>
<feature type="domain" description="Nudix hydrolase" evidence="1">
    <location>
        <begin position="25"/>
        <end position="167"/>
    </location>
</feature>
<dbReference type="Pfam" id="PF00293">
    <property type="entry name" value="NUDIX"/>
    <property type="match status" value="1"/>
</dbReference>
<dbReference type="PANTHER" id="PTHR12992:SF44">
    <property type="entry name" value="NUDIX HYDROLASE DOMAIN-CONTAINING PROTEIN"/>
    <property type="match status" value="1"/>
</dbReference>
<comment type="caution">
    <text evidence="2">The sequence shown here is derived from an EMBL/GenBank/DDBJ whole genome shotgun (WGS) entry which is preliminary data.</text>
</comment>